<dbReference type="CDD" id="cd00093">
    <property type="entry name" value="HTH_XRE"/>
    <property type="match status" value="1"/>
</dbReference>
<accession>A0A9X3NQX0</accession>
<dbReference type="EMBL" id="JAJAQC010000086">
    <property type="protein sequence ID" value="MDA0567893.1"/>
    <property type="molecule type" value="Genomic_DNA"/>
</dbReference>
<evidence type="ECO:0000313" key="3">
    <source>
        <dbReference type="Proteomes" id="UP001140076"/>
    </source>
</evidence>
<protein>
    <submittedName>
        <fullName evidence="2">Helix-turn-helix domain-containing protein</fullName>
    </submittedName>
</protein>
<evidence type="ECO:0000313" key="2">
    <source>
        <dbReference type="EMBL" id="MDA0567893.1"/>
    </source>
</evidence>
<dbReference type="InterPro" id="IPR043917">
    <property type="entry name" value="DUF5753"/>
</dbReference>
<organism evidence="2 3">
    <name type="scientific">Streptomonospora mangrovi</name>
    <dbReference type="NCBI Taxonomy" id="2883123"/>
    <lineage>
        <taxon>Bacteria</taxon>
        <taxon>Bacillati</taxon>
        <taxon>Actinomycetota</taxon>
        <taxon>Actinomycetes</taxon>
        <taxon>Streptosporangiales</taxon>
        <taxon>Nocardiopsidaceae</taxon>
        <taxon>Streptomonospora</taxon>
    </lineage>
</organism>
<gene>
    <name evidence="2" type="ORF">LG943_26755</name>
</gene>
<dbReference type="Pfam" id="PF13560">
    <property type="entry name" value="HTH_31"/>
    <property type="match status" value="1"/>
</dbReference>
<dbReference type="AlphaFoldDB" id="A0A9X3NQX0"/>
<dbReference type="InterPro" id="IPR010982">
    <property type="entry name" value="Lambda_DNA-bd_dom_sf"/>
</dbReference>
<dbReference type="Gene3D" id="1.10.260.40">
    <property type="entry name" value="lambda repressor-like DNA-binding domains"/>
    <property type="match status" value="1"/>
</dbReference>
<dbReference type="InterPro" id="IPR001387">
    <property type="entry name" value="Cro/C1-type_HTH"/>
</dbReference>
<name>A0A9X3NQX0_9ACTN</name>
<comment type="caution">
    <text evidence="2">The sequence shown here is derived from an EMBL/GenBank/DDBJ whole genome shotgun (WGS) entry which is preliminary data.</text>
</comment>
<keyword evidence="3" id="KW-1185">Reference proteome</keyword>
<feature type="domain" description="DUF5753" evidence="1">
    <location>
        <begin position="87"/>
        <end position="262"/>
    </location>
</feature>
<proteinExistence type="predicted"/>
<dbReference type="Pfam" id="PF19054">
    <property type="entry name" value="DUF5753"/>
    <property type="match status" value="1"/>
</dbReference>
<dbReference type="GO" id="GO:0003677">
    <property type="term" value="F:DNA binding"/>
    <property type="evidence" value="ECO:0007669"/>
    <property type="project" value="InterPro"/>
</dbReference>
<dbReference type="RefSeq" id="WP_270075129.1">
    <property type="nucleotide sequence ID" value="NZ_JAJAQC010000086.1"/>
</dbReference>
<dbReference type="Proteomes" id="UP001140076">
    <property type="component" value="Unassembled WGS sequence"/>
</dbReference>
<reference evidence="2" key="1">
    <citation type="submission" date="2021-10" db="EMBL/GenBank/DDBJ databases">
        <title>Streptomonospora sp. nov., isolated from mangrove soil.</title>
        <authorList>
            <person name="Chen X."/>
            <person name="Ge X."/>
            <person name="Liu W."/>
        </authorList>
    </citation>
    <scope>NUCLEOTIDE SEQUENCE</scope>
    <source>
        <strain evidence="2">S1-112</strain>
    </source>
</reference>
<evidence type="ECO:0000259" key="1">
    <source>
        <dbReference type="Pfam" id="PF19054"/>
    </source>
</evidence>
<sequence length="273" mass="30203">MLKQQKDVRHVRFGRALSSARDKTGMTQAVLGRAIGRSDSHISNVEGGYRRMSATDVRAADEKLGANGRLVRLYDDLYEDGPTDWLDNLVELQAEAEIIREWHPVLVPGLLQTEDYARAVVSAGAPWRTPESVTDKVEQRMRASARVLDGPTPHYHVVIDDSVITRPVGSPAIMASQLRSLVERVRSGRVMIQTYPFASWPHAGLSGPFSLLSSASAPDTVHVESVYRGQATDDPETVRHTGMSFSTLQANARGTRETVEHLCAMIEEHEQHV</sequence>
<dbReference type="SUPFAM" id="SSF47413">
    <property type="entry name" value="lambda repressor-like DNA-binding domains"/>
    <property type="match status" value="1"/>
</dbReference>